<feature type="compositionally biased region" description="Polar residues" evidence="7">
    <location>
        <begin position="670"/>
        <end position="683"/>
    </location>
</feature>
<dbReference type="OrthoDB" id="5853397at2759"/>
<feature type="region of interest" description="Disordered" evidence="7">
    <location>
        <begin position="407"/>
        <end position="430"/>
    </location>
</feature>
<evidence type="ECO:0000313" key="10">
    <source>
        <dbReference type="Proteomes" id="UP000310158"/>
    </source>
</evidence>
<dbReference type="GO" id="GO:0000956">
    <property type="term" value="P:nuclear-transcribed mRNA catabolic process"/>
    <property type="evidence" value="ECO:0007669"/>
    <property type="project" value="TreeGrafter"/>
</dbReference>
<comment type="similarity">
    <text evidence="2">Belongs to the DXO/Dom3Z family.</text>
</comment>
<dbReference type="EMBL" id="SGPL01000093">
    <property type="protein sequence ID" value="THH17911.1"/>
    <property type="molecule type" value="Genomic_DNA"/>
</dbReference>
<dbReference type="GO" id="GO:0005634">
    <property type="term" value="C:nucleus"/>
    <property type="evidence" value="ECO:0007669"/>
    <property type="project" value="TreeGrafter"/>
</dbReference>
<dbReference type="InterPro" id="IPR013961">
    <property type="entry name" value="RAI1"/>
</dbReference>
<dbReference type="PANTHER" id="PTHR12395">
    <property type="entry name" value="DOM-3 RELATED"/>
    <property type="match status" value="1"/>
</dbReference>
<evidence type="ECO:0000256" key="4">
    <source>
        <dbReference type="ARBA" id="ARBA00044676"/>
    </source>
</evidence>
<gene>
    <name evidence="9" type="ORF">EW146_g3005</name>
</gene>
<feature type="region of interest" description="Disordered" evidence="7">
    <location>
        <begin position="697"/>
        <end position="796"/>
    </location>
</feature>
<evidence type="ECO:0000259" key="8">
    <source>
        <dbReference type="Pfam" id="PF08652"/>
    </source>
</evidence>
<accession>A0A4S4M183</accession>
<comment type="caution">
    <text evidence="9">The sequence shown here is derived from an EMBL/GenBank/DDBJ whole genome shotgun (WGS) entry which is preliminary data.</text>
</comment>
<feature type="region of interest" description="Disordered" evidence="7">
    <location>
        <begin position="1016"/>
        <end position="1037"/>
    </location>
</feature>
<dbReference type="InterPro" id="IPR039039">
    <property type="entry name" value="RAI1-like_fam"/>
</dbReference>
<evidence type="ECO:0000256" key="5">
    <source>
        <dbReference type="ARBA" id="ARBA00044692"/>
    </source>
</evidence>
<dbReference type="GO" id="GO:0005829">
    <property type="term" value="C:cytosol"/>
    <property type="evidence" value="ECO:0007669"/>
    <property type="project" value="TreeGrafter"/>
</dbReference>
<evidence type="ECO:0000256" key="6">
    <source>
        <dbReference type="ARBA" id="ARBA00048124"/>
    </source>
</evidence>
<comment type="catalytic activity">
    <reaction evidence="5">
        <text>a 5'-end triphospho-ribonucleoside in mRNA + H2O = a 5'-end phospho-ribonucleoside in mRNA + diphosphate + H(+)</text>
        <dbReference type="Rhea" id="RHEA:78683"/>
        <dbReference type="Rhea" id="RHEA-COMP:15692"/>
        <dbReference type="Rhea" id="RHEA-COMP:17164"/>
        <dbReference type="ChEBI" id="CHEBI:15377"/>
        <dbReference type="ChEBI" id="CHEBI:15378"/>
        <dbReference type="ChEBI" id="CHEBI:33019"/>
        <dbReference type="ChEBI" id="CHEBI:138282"/>
        <dbReference type="ChEBI" id="CHEBI:167618"/>
    </reaction>
    <physiologicalReaction direction="left-to-right" evidence="5">
        <dbReference type="Rhea" id="RHEA:78684"/>
    </physiologicalReaction>
</comment>
<evidence type="ECO:0000256" key="2">
    <source>
        <dbReference type="ARBA" id="ARBA00006562"/>
    </source>
</evidence>
<feature type="region of interest" description="Disordered" evidence="7">
    <location>
        <begin position="1"/>
        <end position="48"/>
    </location>
</feature>
<comment type="catalytic activity">
    <reaction evidence="4">
        <text>a 5'-end (N(7)-methyl 5'-triphosphoguanosine)-ribonucleoside-ribonucleotide in mRNA + H2O = a (N(7)-methyl 5'-triphosphoguanosine)-nucleoside + a 5'-end phospho-ribonucleoside in mRNA + H(+)</text>
        <dbReference type="Rhea" id="RHEA:66928"/>
        <dbReference type="Rhea" id="RHEA-COMP:15692"/>
        <dbReference type="Rhea" id="RHEA-COMP:17313"/>
        <dbReference type="ChEBI" id="CHEBI:15377"/>
        <dbReference type="ChEBI" id="CHEBI:15378"/>
        <dbReference type="ChEBI" id="CHEBI:138282"/>
        <dbReference type="ChEBI" id="CHEBI:172876"/>
        <dbReference type="ChEBI" id="CHEBI:172877"/>
    </reaction>
    <physiologicalReaction direction="left-to-right" evidence="4">
        <dbReference type="Rhea" id="RHEA:66929"/>
    </physiologicalReaction>
</comment>
<dbReference type="PANTHER" id="PTHR12395:SF9">
    <property type="entry name" value="DECAPPING AND EXORIBONUCLEASE PROTEIN"/>
    <property type="match status" value="1"/>
</dbReference>
<evidence type="ECO:0000313" key="9">
    <source>
        <dbReference type="EMBL" id="THH17911.1"/>
    </source>
</evidence>
<comment type="catalytic activity">
    <reaction evidence="6">
        <text>a 5'-end NAD(+)-phospho-ribonucleoside in mRNA + H2O = a 5'-end phospho-ribonucleoside in mRNA + NAD(+) + H(+)</text>
        <dbReference type="Rhea" id="RHEA:60880"/>
        <dbReference type="Rhea" id="RHEA-COMP:15692"/>
        <dbReference type="Rhea" id="RHEA-COMP:15698"/>
        <dbReference type="ChEBI" id="CHEBI:15377"/>
        <dbReference type="ChEBI" id="CHEBI:15378"/>
        <dbReference type="ChEBI" id="CHEBI:57540"/>
        <dbReference type="ChEBI" id="CHEBI:138282"/>
        <dbReference type="ChEBI" id="CHEBI:144029"/>
    </reaction>
    <physiologicalReaction direction="left-to-right" evidence="6">
        <dbReference type="Rhea" id="RHEA:60881"/>
    </physiologicalReaction>
</comment>
<keyword evidence="10" id="KW-1185">Reference proteome</keyword>
<dbReference type="GO" id="GO:0110155">
    <property type="term" value="P:NAD-cap decapping"/>
    <property type="evidence" value="ECO:0007669"/>
    <property type="project" value="TreeGrafter"/>
</dbReference>
<feature type="compositionally biased region" description="Basic and acidic residues" evidence="7">
    <location>
        <begin position="764"/>
        <end position="776"/>
    </location>
</feature>
<feature type="region of interest" description="Disordered" evidence="7">
    <location>
        <begin position="972"/>
        <end position="992"/>
    </location>
</feature>
<dbReference type="Pfam" id="PF08652">
    <property type="entry name" value="RAI1"/>
    <property type="match status" value="1"/>
</dbReference>
<reference evidence="9 10" key="1">
    <citation type="submission" date="2019-02" db="EMBL/GenBank/DDBJ databases">
        <title>Genome sequencing of the rare red list fungi Bondarzewia mesenterica.</title>
        <authorList>
            <person name="Buettner E."/>
            <person name="Kellner H."/>
        </authorList>
    </citation>
    <scope>NUCLEOTIDE SEQUENCE [LARGE SCALE GENOMIC DNA]</scope>
    <source>
        <strain evidence="9 10">DSM 108281</strain>
    </source>
</reference>
<feature type="compositionally biased region" description="Polar residues" evidence="7">
    <location>
        <begin position="885"/>
        <end position="902"/>
    </location>
</feature>
<evidence type="ECO:0000256" key="1">
    <source>
        <dbReference type="ARBA" id="ARBA00001968"/>
    </source>
</evidence>
<evidence type="ECO:0000256" key="3">
    <source>
        <dbReference type="ARBA" id="ARBA00032984"/>
    </source>
</evidence>
<feature type="region of interest" description="Disordered" evidence="7">
    <location>
        <begin position="840"/>
        <end position="902"/>
    </location>
</feature>
<protein>
    <recommendedName>
        <fullName evidence="3">NAD-capped RNA hydrolase RAI1</fullName>
    </recommendedName>
</protein>
<feature type="region of interest" description="Disordered" evidence="7">
    <location>
        <begin position="657"/>
        <end position="683"/>
    </location>
</feature>
<dbReference type="GO" id="GO:0034353">
    <property type="term" value="F:mRNA 5'-diphosphatase activity"/>
    <property type="evidence" value="ECO:0007669"/>
    <property type="project" value="TreeGrafter"/>
</dbReference>
<dbReference type="Proteomes" id="UP000310158">
    <property type="component" value="Unassembled WGS sequence"/>
</dbReference>
<organism evidence="9 10">
    <name type="scientific">Bondarzewia mesenterica</name>
    <dbReference type="NCBI Taxonomy" id="1095465"/>
    <lineage>
        <taxon>Eukaryota</taxon>
        <taxon>Fungi</taxon>
        <taxon>Dikarya</taxon>
        <taxon>Basidiomycota</taxon>
        <taxon>Agaricomycotina</taxon>
        <taxon>Agaricomycetes</taxon>
        <taxon>Russulales</taxon>
        <taxon>Bondarzewiaceae</taxon>
        <taxon>Bondarzewia</taxon>
    </lineage>
</organism>
<comment type="cofactor">
    <cofactor evidence="1">
        <name>a divalent metal cation</name>
        <dbReference type="ChEBI" id="CHEBI:60240"/>
    </cofactor>
</comment>
<dbReference type="AlphaFoldDB" id="A0A4S4M183"/>
<name>A0A4S4M183_9AGAM</name>
<proteinExistence type="inferred from homology"/>
<sequence>MSVKRPVSTVLEGEDPSDQQRTELRFSSPHPPPLANRLSYPPISQPSARQVPFQQPLPLLTFSYTPAHELEFTDAAMRYYVDPPRGADLENGYNRWVQRVEDKGRIDSLLRAYSKVRKQNEAGMANVDVGVVGWRGVMTKILTAPYEERDGWELNVMLVDGTLYLEEHSSNAQLERMNQMSRHQRRQMYHGYAFESWCTSSSPSSRPGWGGDVNTNVQWCSVVKTKLGDTRIVIGGEVDCVRGNHNGRNDTMVELKTSMNIRGARDEARFEKKLLKFYFQSFLLGVPEIVVGFRTPKGQLTTVQSFQTMQLPRMVRGKPGAWDPQVSLAWGQDFLSWLRRSAQDQAGTSDRDARAQVWRVKFTPQSGVDMVLLDEAGVKEVEAGEERVGFLPRWYWKELDDMQGSFGKSQGLRPLADSTTGTSSLPPGWRLAQHGGIERRGWEVHRSRTRRRRVRAFPERRRREWLKGPTGLRPGATRKSLSLTLSTRVSLIPHPRALDSKSPLTLASSTAKQSALYFTNTTKRTDFFQQRGMTTPSSSVTTPSPPMSYLQADAIAPGVSISNGGMTATERDEKQRVKQKILARAELSKLTRGLRARLSYATYKATHNVSHISFGDLEAHAKSESAYAPRIAPPKNYYDNPATQGNGAMLLSAGISSTQRRGSMAPPTSIPSSSTRGRESPSLNATQSLYASILAPPPTKRARTIHNPDAPPVAAPPKMTNGTPRHRRGSEASTSSKKPRTRTGSSSQAFSSVAERTRAQSRHRRDETGKSHDATRRSKGKGRRREETAEQVEDSLDVDMKAAATLTHLLRNSRSSLTAGTASPRSSISAGSDVGSAQSLSQFAQSSTRTTAPSSLLPSAESSFMIPGVRPKTPPHGRRSAGASEMQTTPKMGNQTTPASSTVDQEAVNLLAFFHESPSPARPTTTRNRDAQDAAAYRSLGPVELKARGRVLFPAPPESALAHRMLARDNSGSFTSTSTLVADTPSRSRLGNTSTIVMEPSRGDYSPSQLSMVRGDEAQRNEDEAELKPTNMLPNRTNLPPPLLLPPLPSPSPSARLGTARIHPASPPVVPKLQSTQPTTPGTYTFNLNEFINVSPSPGIPQTRTPGILKPGLSGLRADVGRKLFEEEQQEPMNVTGDVTAIEGAGKGPLGAGIHLSRF</sequence>
<evidence type="ECO:0000256" key="7">
    <source>
        <dbReference type="SAM" id="MobiDB-lite"/>
    </source>
</evidence>
<feature type="compositionally biased region" description="Polar residues" evidence="7">
    <location>
        <begin position="731"/>
        <end position="751"/>
    </location>
</feature>
<feature type="compositionally biased region" description="Low complexity" evidence="7">
    <location>
        <begin position="840"/>
        <end position="863"/>
    </location>
</feature>
<feature type="domain" description="RAI1-like" evidence="8">
    <location>
        <begin position="54"/>
        <end position="396"/>
    </location>
</feature>